<keyword evidence="2" id="KW-1185">Reference proteome</keyword>
<dbReference type="AlphaFoldDB" id="A0A917SZP6"/>
<evidence type="ECO:0000313" key="1">
    <source>
        <dbReference type="EMBL" id="GGM03629.1"/>
    </source>
</evidence>
<gene>
    <name evidence="1" type="ORF">GCM10007977_001240</name>
</gene>
<organism evidence="1 2">
    <name type="scientific">Dactylosporangium sucinum</name>
    <dbReference type="NCBI Taxonomy" id="1424081"/>
    <lineage>
        <taxon>Bacteria</taxon>
        <taxon>Bacillati</taxon>
        <taxon>Actinomycetota</taxon>
        <taxon>Actinomycetes</taxon>
        <taxon>Micromonosporales</taxon>
        <taxon>Micromonosporaceae</taxon>
        <taxon>Dactylosporangium</taxon>
    </lineage>
</organism>
<evidence type="ECO:0000313" key="2">
    <source>
        <dbReference type="Proteomes" id="UP000642070"/>
    </source>
</evidence>
<dbReference type="Proteomes" id="UP000642070">
    <property type="component" value="Unassembled WGS sequence"/>
</dbReference>
<sequence length="348" mass="37450">MARFGLDGQRHLVVRCRTLAVEVHTARADGLGLERRYSRERVQSGDDEGVHDELAVRRRDDVPAPQLLVLVGAVGPGSHLPGQLNQAAVVVGELAVQRRVQRLAGRLAALDHHLRPVLVRQPDAGAVRVLRAGPDRHGDHQPVPGLCRIRWLELGVHAVALDRPLTPQQPARGDRRRGVAVDAHPHVRVRVPAQRPVADPVQLDRKVEAVVLLELLDKGAALPCRGEVERVLRRDLVPVDDEPLDVLPGALVVLLYLHHHVGVAVGLLALDRGLSAVDAVPVPGHGGHAQLDQFGVSLRHQPEEVGGRPHRTLVHPGLRRVGGVGPGPGPPVHDVIAVVGVGPALLER</sequence>
<comment type="caution">
    <text evidence="1">The sequence shown here is derived from an EMBL/GenBank/DDBJ whole genome shotgun (WGS) entry which is preliminary data.</text>
</comment>
<protein>
    <submittedName>
        <fullName evidence="1">Uncharacterized protein</fullName>
    </submittedName>
</protein>
<accession>A0A917SZP6</accession>
<proteinExistence type="predicted"/>
<reference evidence="1" key="1">
    <citation type="journal article" date="2014" name="Int. J. Syst. Evol. Microbiol.">
        <title>Complete genome sequence of Corynebacterium casei LMG S-19264T (=DSM 44701T), isolated from a smear-ripened cheese.</title>
        <authorList>
            <consortium name="US DOE Joint Genome Institute (JGI-PGF)"/>
            <person name="Walter F."/>
            <person name="Albersmeier A."/>
            <person name="Kalinowski J."/>
            <person name="Ruckert C."/>
        </authorList>
    </citation>
    <scope>NUCLEOTIDE SEQUENCE</scope>
    <source>
        <strain evidence="1">JCM 19831</strain>
    </source>
</reference>
<name>A0A917SZP6_9ACTN</name>
<reference evidence="1" key="2">
    <citation type="submission" date="2020-09" db="EMBL/GenBank/DDBJ databases">
        <authorList>
            <person name="Sun Q."/>
            <person name="Ohkuma M."/>
        </authorList>
    </citation>
    <scope>NUCLEOTIDE SEQUENCE</scope>
    <source>
        <strain evidence="1">JCM 19831</strain>
    </source>
</reference>
<dbReference type="EMBL" id="BMPI01000001">
    <property type="protein sequence ID" value="GGM03629.1"/>
    <property type="molecule type" value="Genomic_DNA"/>
</dbReference>